<evidence type="ECO:0000259" key="1">
    <source>
        <dbReference type="PROSITE" id="PS50181"/>
    </source>
</evidence>
<evidence type="ECO:0000313" key="3">
    <source>
        <dbReference type="Proteomes" id="UP000261520"/>
    </source>
</evidence>
<dbReference type="PANTHER" id="PTHR46731">
    <property type="entry name" value="F-BOX ONLY PROTEIN 15"/>
    <property type="match status" value="1"/>
</dbReference>
<dbReference type="Proteomes" id="UP000261520">
    <property type="component" value="Unplaced"/>
</dbReference>
<dbReference type="InterPro" id="IPR001810">
    <property type="entry name" value="F-box_dom"/>
</dbReference>
<dbReference type="STRING" id="409849.ENSPMGP00000006677"/>
<evidence type="ECO:0000313" key="2">
    <source>
        <dbReference type="Ensembl" id="ENSPMGP00000006677.1"/>
    </source>
</evidence>
<feature type="domain" description="F-box" evidence="1">
    <location>
        <begin position="1"/>
        <end position="25"/>
    </location>
</feature>
<dbReference type="Ensembl" id="ENSPMGT00000007103.1">
    <property type="protein sequence ID" value="ENSPMGP00000006677.1"/>
    <property type="gene ID" value="ENSPMGG00000005586.1"/>
</dbReference>
<reference evidence="2" key="1">
    <citation type="submission" date="2025-08" db="UniProtKB">
        <authorList>
            <consortium name="Ensembl"/>
        </authorList>
    </citation>
    <scope>IDENTIFICATION</scope>
</reference>
<organism evidence="2 3">
    <name type="scientific">Periophthalmus magnuspinnatus</name>
    <dbReference type="NCBI Taxonomy" id="409849"/>
    <lineage>
        <taxon>Eukaryota</taxon>
        <taxon>Metazoa</taxon>
        <taxon>Chordata</taxon>
        <taxon>Craniata</taxon>
        <taxon>Vertebrata</taxon>
        <taxon>Euteleostomi</taxon>
        <taxon>Actinopterygii</taxon>
        <taxon>Neopterygii</taxon>
        <taxon>Teleostei</taxon>
        <taxon>Neoteleostei</taxon>
        <taxon>Acanthomorphata</taxon>
        <taxon>Gobiaria</taxon>
        <taxon>Gobiiformes</taxon>
        <taxon>Gobioidei</taxon>
        <taxon>Gobiidae</taxon>
        <taxon>Oxudercinae</taxon>
        <taxon>Periophthalmus</taxon>
    </lineage>
</organism>
<name>A0A3B3ZPR7_9GOBI</name>
<dbReference type="PROSITE" id="PS50181">
    <property type="entry name" value="FBOX"/>
    <property type="match status" value="1"/>
</dbReference>
<accession>A0A3B3ZPR7</accession>
<proteinExistence type="predicted"/>
<keyword evidence="3" id="KW-1185">Reference proteome</keyword>
<dbReference type="GO" id="GO:0019005">
    <property type="term" value="C:SCF ubiquitin ligase complex"/>
    <property type="evidence" value="ECO:0007669"/>
    <property type="project" value="TreeGrafter"/>
</dbReference>
<dbReference type="PANTHER" id="PTHR46731:SF1">
    <property type="entry name" value="F-BOX ONLY PROTEIN 15"/>
    <property type="match status" value="1"/>
</dbReference>
<reference evidence="2" key="2">
    <citation type="submission" date="2025-09" db="UniProtKB">
        <authorList>
            <consortium name="Ensembl"/>
        </authorList>
    </citation>
    <scope>IDENTIFICATION</scope>
</reference>
<protein>
    <recommendedName>
        <fullName evidence="1">F-box domain-containing protein</fullName>
    </recommendedName>
</protein>
<dbReference type="AlphaFoldDB" id="A0A3B3ZPR7"/>
<sequence length="373" mass="42358">MPVEILIKILSYLDVAALFSLSHVNMFNVRLYFKTGADYDMDKWKKSLRIINPDTGLPSKTEQVLRYERGSQFSLPITLDLSWLKFSKTSVTLCWSGALPDLHNISALQLHGVRRIALSRTGLKPAQRSLMLTFHAATVPKSAQKHIGQDKLIELKLLQPGVVVGLWKDQCSVAFVMLCLHSHRLVESSTRGSSVCPFIEPASKPPFDDIDPEYGLHGYQLHITLHNMKREIMSESYDQLFCRKCNAHFANTIVSRQLVNRLSEHAPLSGSITFSWRCEALRGTNCCIMTLTLLDEFKIPLWYVSSAVCLEPDHSGHVDYNYEGDCFLIQFKDEVGRVKMHFVHDVQQETYTVTGLVIYITTSKINSHFGTNY</sequence>